<dbReference type="GO" id="GO:0031072">
    <property type="term" value="F:heat shock protein binding"/>
    <property type="evidence" value="ECO:0007669"/>
    <property type="project" value="InterPro"/>
</dbReference>
<dbReference type="PANTHER" id="PTHR44145:SF3">
    <property type="entry name" value="DNAJ HOMOLOG SUBFAMILY A MEMBER 3, MITOCHONDRIAL"/>
    <property type="match status" value="1"/>
</dbReference>
<feature type="zinc finger region" description="CR-type" evidence="6">
    <location>
        <begin position="160"/>
        <end position="238"/>
    </location>
</feature>
<dbReference type="SMART" id="SM00271">
    <property type="entry name" value="DnaJ"/>
    <property type="match status" value="1"/>
</dbReference>
<dbReference type="Pfam" id="PF00226">
    <property type="entry name" value="DnaJ"/>
    <property type="match status" value="1"/>
</dbReference>
<evidence type="ECO:0000256" key="5">
    <source>
        <dbReference type="ARBA" id="ARBA00023186"/>
    </source>
</evidence>
<protein>
    <submittedName>
        <fullName evidence="10">Molecular chaperone DnaJ</fullName>
    </submittedName>
</protein>
<keyword evidence="4 6" id="KW-0862">Zinc</keyword>
<organism evidence="9 10">
    <name type="scientific">Dracunculus medinensis</name>
    <name type="common">Guinea worm</name>
    <dbReference type="NCBI Taxonomy" id="318479"/>
    <lineage>
        <taxon>Eukaryota</taxon>
        <taxon>Metazoa</taxon>
        <taxon>Ecdysozoa</taxon>
        <taxon>Nematoda</taxon>
        <taxon>Chromadorea</taxon>
        <taxon>Rhabditida</taxon>
        <taxon>Spirurina</taxon>
        <taxon>Dracunculoidea</taxon>
        <taxon>Dracunculidae</taxon>
        <taxon>Dracunculus</taxon>
    </lineage>
</organism>
<dbReference type="PRINTS" id="PR00625">
    <property type="entry name" value="JDOMAIN"/>
</dbReference>
<evidence type="ECO:0000313" key="9">
    <source>
        <dbReference type="Proteomes" id="UP000038040"/>
    </source>
</evidence>
<dbReference type="Gene3D" id="2.10.230.10">
    <property type="entry name" value="Heat shock protein DnaJ, cysteine-rich domain"/>
    <property type="match status" value="1"/>
</dbReference>
<reference evidence="10" key="1">
    <citation type="submission" date="2017-02" db="UniProtKB">
        <authorList>
            <consortium name="WormBaseParasite"/>
        </authorList>
    </citation>
    <scope>IDENTIFICATION</scope>
</reference>
<dbReference type="CDD" id="cd10747">
    <property type="entry name" value="DnaJ_C"/>
    <property type="match status" value="1"/>
</dbReference>
<feature type="domain" description="CR-type" evidence="8">
    <location>
        <begin position="160"/>
        <end position="238"/>
    </location>
</feature>
<keyword evidence="2" id="KW-0677">Repeat</keyword>
<evidence type="ECO:0000313" key="10">
    <source>
        <dbReference type="WBParaSite" id="DME_0000077801-mRNA-1"/>
    </source>
</evidence>
<evidence type="ECO:0000256" key="2">
    <source>
        <dbReference type="ARBA" id="ARBA00022737"/>
    </source>
</evidence>
<dbReference type="Gene3D" id="1.10.287.110">
    <property type="entry name" value="DnaJ domain"/>
    <property type="match status" value="1"/>
</dbReference>
<dbReference type="PROSITE" id="PS51188">
    <property type="entry name" value="ZF_CR"/>
    <property type="match status" value="1"/>
</dbReference>
<dbReference type="InterPro" id="IPR036410">
    <property type="entry name" value="HSP_DnaJ_Cys-rich_dom_sf"/>
</dbReference>
<dbReference type="CDD" id="cd10719">
    <property type="entry name" value="DnaJ_zf"/>
    <property type="match status" value="1"/>
</dbReference>
<feature type="domain" description="J" evidence="7">
    <location>
        <begin position="21"/>
        <end position="85"/>
    </location>
</feature>
<dbReference type="PROSITE" id="PS50076">
    <property type="entry name" value="DNAJ_2"/>
    <property type="match status" value="1"/>
</dbReference>
<proteinExistence type="inferred from homology"/>
<dbReference type="Proteomes" id="UP000038040">
    <property type="component" value="Unplaced"/>
</dbReference>
<name>A0A0N4U291_DRAME</name>
<dbReference type="GO" id="GO:0006457">
    <property type="term" value="P:protein folding"/>
    <property type="evidence" value="ECO:0007669"/>
    <property type="project" value="InterPro"/>
</dbReference>
<dbReference type="InterPro" id="IPR001623">
    <property type="entry name" value="DnaJ_domain"/>
</dbReference>
<dbReference type="GO" id="GO:0005524">
    <property type="term" value="F:ATP binding"/>
    <property type="evidence" value="ECO:0007669"/>
    <property type="project" value="InterPro"/>
</dbReference>
<dbReference type="FunFam" id="2.10.230.10:FF:000002">
    <property type="entry name" value="Molecular chaperone DnaJ"/>
    <property type="match status" value="1"/>
</dbReference>
<dbReference type="InterPro" id="IPR051938">
    <property type="entry name" value="Apopto_cytoskel_mod"/>
</dbReference>
<dbReference type="FunFam" id="2.60.260.20:FF:000005">
    <property type="entry name" value="Chaperone protein dnaJ 1, mitochondrial"/>
    <property type="match status" value="1"/>
</dbReference>
<dbReference type="InterPro" id="IPR001305">
    <property type="entry name" value="HSP_DnaJ_Cys-rich_dom"/>
</dbReference>
<evidence type="ECO:0000256" key="3">
    <source>
        <dbReference type="ARBA" id="ARBA00022771"/>
    </source>
</evidence>
<dbReference type="WBParaSite" id="DME_0000077801-mRNA-1">
    <property type="protein sequence ID" value="DME_0000077801-mRNA-1"/>
    <property type="gene ID" value="DME_0000077801"/>
</dbReference>
<evidence type="ECO:0000256" key="4">
    <source>
        <dbReference type="ARBA" id="ARBA00022833"/>
    </source>
</evidence>
<dbReference type="GO" id="GO:0043066">
    <property type="term" value="P:negative regulation of apoptotic process"/>
    <property type="evidence" value="ECO:0007669"/>
    <property type="project" value="TreeGrafter"/>
</dbReference>
<keyword evidence="1 6" id="KW-0479">Metal-binding</keyword>
<dbReference type="PROSITE" id="PS00636">
    <property type="entry name" value="DNAJ_1"/>
    <property type="match status" value="1"/>
</dbReference>
<evidence type="ECO:0000256" key="6">
    <source>
        <dbReference type="PROSITE-ProRule" id="PRU00546"/>
    </source>
</evidence>
<dbReference type="Pfam" id="PF00684">
    <property type="entry name" value="DnaJ_CXXCXGXG"/>
    <property type="match status" value="1"/>
</dbReference>
<dbReference type="InterPro" id="IPR008971">
    <property type="entry name" value="HSP40/DnaJ_pept-bd"/>
</dbReference>
<evidence type="ECO:0000259" key="8">
    <source>
        <dbReference type="PROSITE" id="PS51188"/>
    </source>
</evidence>
<dbReference type="GO" id="GO:0008270">
    <property type="term" value="F:zinc ion binding"/>
    <property type="evidence" value="ECO:0007669"/>
    <property type="project" value="UniProtKB-KW"/>
</dbReference>
<dbReference type="GO" id="GO:0005739">
    <property type="term" value="C:mitochondrion"/>
    <property type="evidence" value="ECO:0007669"/>
    <property type="project" value="TreeGrafter"/>
</dbReference>
<dbReference type="Pfam" id="PF01556">
    <property type="entry name" value="DnaJ_C"/>
    <property type="match status" value="1"/>
</dbReference>
<evidence type="ECO:0000259" key="7">
    <source>
        <dbReference type="PROSITE" id="PS50076"/>
    </source>
</evidence>
<accession>A0A0N4U291</accession>
<keyword evidence="5" id="KW-0143">Chaperone</keyword>
<dbReference type="InterPro" id="IPR012724">
    <property type="entry name" value="DnaJ"/>
</dbReference>
<dbReference type="Gene3D" id="2.60.260.20">
    <property type="entry name" value="Urease metallochaperone UreE, N-terminal domain"/>
    <property type="match status" value="2"/>
</dbReference>
<dbReference type="InterPro" id="IPR018253">
    <property type="entry name" value="DnaJ_domain_CS"/>
</dbReference>
<dbReference type="PANTHER" id="PTHR44145">
    <property type="entry name" value="DNAJ HOMOLOG SUBFAMILY A MEMBER 3, MITOCHONDRIAL"/>
    <property type="match status" value="1"/>
</dbReference>
<keyword evidence="3 6" id="KW-0863">Zinc-finger</keyword>
<dbReference type="SUPFAM" id="SSF49493">
    <property type="entry name" value="HSP40/DnaJ peptide-binding domain"/>
    <property type="match status" value="2"/>
</dbReference>
<dbReference type="GO" id="GO:0009408">
    <property type="term" value="P:response to heat"/>
    <property type="evidence" value="ECO:0007669"/>
    <property type="project" value="InterPro"/>
</dbReference>
<dbReference type="SUPFAM" id="SSF57938">
    <property type="entry name" value="DnaJ/Hsp40 cysteine-rich domain"/>
    <property type="match status" value="1"/>
</dbReference>
<dbReference type="HAMAP" id="MF_01152">
    <property type="entry name" value="DnaJ"/>
    <property type="match status" value="1"/>
</dbReference>
<dbReference type="InterPro" id="IPR002939">
    <property type="entry name" value="DnaJ_C"/>
</dbReference>
<dbReference type="AlphaFoldDB" id="A0A0N4U291"/>
<dbReference type="InterPro" id="IPR036869">
    <property type="entry name" value="J_dom_sf"/>
</dbReference>
<evidence type="ECO:0000256" key="1">
    <source>
        <dbReference type="ARBA" id="ARBA00022723"/>
    </source>
</evidence>
<dbReference type="GO" id="GO:0007005">
    <property type="term" value="P:mitochondrion organization"/>
    <property type="evidence" value="ECO:0007669"/>
    <property type="project" value="TreeGrafter"/>
</dbReference>
<dbReference type="SUPFAM" id="SSF46565">
    <property type="entry name" value="Chaperone J-domain"/>
    <property type="match status" value="1"/>
</dbReference>
<sequence>LTSKNPFRPIHTSSIFFAKRDYYEILGLKNDATTNDIKKAYYELAKKYHPDVNKDPGASARFQEVSEAYEILSDETKRAQYDHYGSSSFFNQGAGNKTANGWHYQSATDPEELFRKIFGDRNPFADFASSFGKEFAETDYGFEASQQHVMNLTFEEAARGVTKTISANVVEDCMMCHGSGVQPGYKKVSCPYCNGTGFVTQRMGGFYMQTTCSRCRGSGSFNKNPCLTCEGHGRSVQRRSMQFTVPAGVSDGETVRANLGNNTIYITFKVASSKRFKRDKFDIHCDVEISLAQAVLGGTVQVPGIEEDTYIQIPPGTSSHTKLRLTGKGIKRLNQTGRGDQYINIKIIVPKNLNDKQKALMQAWAEFEDTPGTVNGIKYSVEGAEFAKSPKRAEFVSDEKFMKERDRNRGEEEKEGLFNRIKKAIFG</sequence>
<dbReference type="GO" id="GO:0051082">
    <property type="term" value="F:unfolded protein binding"/>
    <property type="evidence" value="ECO:0007669"/>
    <property type="project" value="InterPro"/>
</dbReference>
<dbReference type="CDD" id="cd06257">
    <property type="entry name" value="DnaJ"/>
    <property type="match status" value="1"/>
</dbReference>